<proteinExistence type="inferred from homology"/>
<keyword evidence="6 12" id="KW-0067">ATP-binding</keyword>
<evidence type="ECO:0000259" key="16">
    <source>
        <dbReference type="Pfam" id="PF02874"/>
    </source>
</evidence>
<comment type="caution">
    <text evidence="17">The sequence shown here is derived from an EMBL/GenBank/DDBJ whole genome shotgun (WGS) entry which is preliminary data.</text>
</comment>
<dbReference type="InterPro" id="IPR033732">
    <property type="entry name" value="ATP_synth_F1_a_nt-bd_dom"/>
</dbReference>
<keyword evidence="5 12" id="KW-0547">Nucleotide-binding</keyword>
<evidence type="ECO:0000259" key="14">
    <source>
        <dbReference type="Pfam" id="PF00006"/>
    </source>
</evidence>
<comment type="subcellular location">
    <subcellularLocation>
        <location evidence="12">Cell membrane</location>
        <topology evidence="12">Peripheral membrane protein</topology>
    </subcellularLocation>
    <subcellularLocation>
        <location evidence="1">Membrane</location>
    </subcellularLocation>
</comment>
<dbReference type="CDD" id="cd18113">
    <property type="entry name" value="ATP-synt_F1_alpha_C"/>
    <property type="match status" value="1"/>
</dbReference>
<dbReference type="SUPFAM" id="SSF47917">
    <property type="entry name" value="C-terminal domain of alpha and beta subunits of F1 ATP synthase"/>
    <property type="match status" value="1"/>
</dbReference>
<dbReference type="Pfam" id="PF00006">
    <property type="entry name" value="ATP-synt_ab"/>
    <property type="match status" value="1"/>
</dbReference>
<dbReference type="GO" id="GO:0045259">
    <property type="term" value="C:proton-transporting ATP synthase complex"/>
    <property type="evidence" value="ECO:0007669"/>
    <property type="project" value="UniProtKB-KW"/>
</dbReference>
<evidence type="ECO:0000256" key="2">
    <source>
        <dbReference type="ARBA" id="ARBA00008936"/>
    </source>
</evidence>
<dbReference type="CDD" id="cd01132">
    <property type="entry name" value="F1-ATPase_alpha_CD"/>
    <property type="match status" value="1"/>
</dbReference>
<evidence type="ECO:0000259" key="15">
    <source>
        <dbReference type="Pfam" id="PF00306"/>
    </source>
</evidence>
<dbReference type="Gene3D" id="1.20.150.20">
    <property type="entry name" value="ATP synthase alpha/beta chain, C-terminal domain"/>
    <property type="match status" value="1"/>
</dbReference>
<dbReference type="EMBL" id="JACHMY010000001">
    <property type="protein sequence ID" value="MBB5836821.1"/>
    <property type="molecule type" value="Genomic_DNA"/>
</dbReference>
<evidence type="ECO:0000256" key="9">
    <source>
        <dbReference type="ARBA" id="ARBA00023136"/>
    </source>
</evidence>
<evidence type="ECO:0000256" key="8">
    <source>
        <dbReference type="ARBA" id="ARBA00023065"/>
    </source>
</evidence>
<dbReference type="PROSITE" id="PS00152">
    <property type="entry name" value="ATPASE_ALPHA_BETA"/>
    <property type="match status" value="1"/>
</dbReference>
<feature type="site" description="Required for activity" evidence="12">
    <location>
        <position position="375"/>
    </location>
</feature>
<feature type="domain" description="ATPase F1/V1/A1 complex alpha/beta subunit nucleotide-binding" evidence="14">
    <location>
        <begin position="154"/>
        <end position="377"/>
    </location>
</feature>
<dbReference type="InterPro" id="IPR005294">
    <property type="entry name" value="ATP_synth_F1_asu"/>
</dbReference>
<keyword evidence="3 12" id="KW-0813">Transport</keyword>
<dbReference type="Gene3D" id="2.40.30.20">
    <property type="match status" value="1"/>
</dbReference>
<dbReference type="EC" id="7.1.2.2" evidence="12"/>
<keyword evidence="7 12" id="KW-1278">Translocase</keyword>
<evidence type="ECO:0000256" key="4">
    <source>
        <dbReference type="ARBA" id="ARBA00022475"/>
    </source>
</evidence>
<dbReference type="InterPro" id="IPR000793">
    <property type="entry name" value="ATP_synth_asu_C"/>
</dbReference>
<dbReference type="RefSeq" id="WP_184796331.1">
    <property type="nucleotide sequence ID" value="NZ_JACHMY010000001.1"/>
</dbReference>
<dbReference type="InterPro" id="IPR000194">
    <property type="entry name" value="ATPase_F1/V1/A1_a/bsu_nucl-bd"/>
</dbReference>
<evidence type="ECO:0000256" key="13">
    <source>
        <dbReference type="SAM" id="MobiDB-lite"/>
    </source>
</evidence>
<dbReference type="GO" id="GO:0005886">
    <property type="term" value="C:plasma membrane"/>
    <property type="evidence" value="ECO:0007669"/>
    <property type="project" value="UniProtKB-SubCell"/>
</dbReference>
<dbReference type="GO" id="GO:0043531">
    <property type="term" value="F:ADP binding"/>
    <property type="evidence" value="ECO:0007669"/>
    <property type="project" value="TreeGrafter"/>
</dbReference>
<evidence type="ECO:0000256" key="1">
    <source>
        <dbReference type="ARBA" id="ARBA00004370"/>
    </source>
</evidence>
<dbReference type="NCBIfam" id="NF009884">
    <property type="entry name" value="PRK13343.1"/>
    <property type="match status" value="1"/>
</dbReference>
<dbReference type="Pfam" id="PF00306">
    <property type="entry name" value="ATP-synt_ab_C"/>
    <property type="match status" value="1"/>
</dbReference>
<sequence length="545" mass="59562">MAELTIRPEEIRDALDRFVSSYEPETATREEVGTVVDAGDGIAHVEGLPSAMTNELLEFEDGTRGIALNLDVRNIGVAVLGEFDGIEEGQQVRRTGQVLSVAVGEGYLGRVVDPMGRPIDGLGEIKDLEGTRALELQAAGVMDRQEVREPLQTGIKAIDGMIPIGRGQRQLIIGDRKTGKTAIAIDTIINQKANWDSGDPKKQVRCIYVAIGQKGSTIASVRGALEEAGAMEYTTIVASPASDPAGFKYVAPYTGSAIGQHWMYQGKHVLIVFDDLSKQAEAYRSMSLLLRRPPGREAYPGDVFYLHSRLLERCAKLSDELGAGSMTGLPIIETKANDVSAFIPTNVISITDGQIFLQSDLFNANIRPAIDVGISVSRVGGAAQVKGMKKVSGSLKLDLAQFRAMEAFAMFASDLDATSRRQLDRGQRLVELLRQPQYSPYPVEEQTVSIWAGTTGKFDDVPVEDVLRFEREFLDYLRRDSKVLDAVRESGKFEDDSAEAVISALDAFKPTFQTSGGELLVGREETKAMDEEDVEQEQIVRQKRG</sequence>
<dbReference type="InterPro" id="IPR004100">
    <property type="entry name" value="ATPase_F1/V1/A1_a/bsu_N"/>
</dbReference>
<dbReference type="Pfam" id="PF02874">
    <property type="entry name" value="ATP-synt_ab_N"/>
    <property type="match status" value="1"/>
</dbReference>
<reference evidence="17 18" key="1">
    <citation type="submission" date="2020-08" db="EMBL/GenBank/DDBJ databases">
        <title>Sequencing the genomes of 1000 actinobacteria strains.</title>
        <authorList>
            <person name="Klenk H.-P."/>
        </authorList>
    </citation>
    <scope>NUCLEOTIDE SEQUENCE [LARGE SCALE GENOMIC DNA]</scope>
    <source>
        <strain evidence="17 18">DSM 28967</strain>
    </source>
</reference>
<dbReference type="Proteomes" id="UP000549971">
    <property type="component" value="Unassembled WGS sequence"/>
</dbReference>
<protein>
    <recommendedName>
        <fullName evidence="12">ATP synthase subunit alpha</fullName>
        <ecNumber evidence="12">7.1.2.2</ecNumber>
    </recommendedName>
    <alternativeName>
        <fullName evidence="12">ATP synthase F1 sector subunit alpha</fullName>
    </alternativeName>
    <alternativeName>
        <fullName evidence="12">F-ATPase subunit alpha</fullName>
    </alternativeName>
</protein>
<dbReference type="GO" id="GO:0005524">
    <property type="term" value="F:ATP binding"/>
    <property type="evidence" value="ECO:0007669"/>
    <property type="project" value="UniProtKB-UniRule"/>
</dbReference>
<dbReference type="SUPFAM" id="SSF52540">
    <property type="entry name" value="P-loop containing nucleoside triphosphate hydrolases"/>
    <property type="match status" value="1"/>
</dbReference>
<accession>A0A7W9MUG5</accession>
<evidence type="ECO:0000256" key="6">
    <source>
        <dbReference type="ARBA" id="ARBA00022840"/>
    </source>
</evidence>
<dbReference type="Gene3D" id="3.40.50.300">
    <property type="entry name" value="P-loop containing nucleotide triphosphate hydrolases"/>
    <property type="match status" value="1"/>
</dbReference>
<feature type="region of interest" description="Disordered" evidence="13">
    <location>
        <begin position="526"/>
        <end position="545"/>
    </location>
</feature>
<feature type="binding site" evidence="12">
    <location>
        <begin position="174"/>
        <end position="181"/>
    </location>
    <ligand>
        <name>ATP</name>
        <dbReference type="ChEBI" id="CHEBI:30616"/>
    </ligand>
</feature>
<keyword evidence="18" id="KW-1185">Reference proteome</keyword>
<evidence type="ECO:0000256" key="10">
    <source>
        <dbReference type="ARBA" id="ARBA00023196"/>
    </source>
</evidence>
<evidence type="ECO:0000313" key="18">
    <source>
        <dbReference type="Proteomes" id="UP000549971"/>
    </source>
</evidence>
<dbReference type="SUPFAM" id="SSF50615">
    <property type="entry name" value="N-terminal domain of alpha and beta subunits of F1 ATP synthase"/>
    <property type="match status" value="1"/>
</dbReference>
<feature type="domain" description="ATP synthase alpha subunit C-terminal" evidence="15">
    <location>
        <begin position="384"/>
        <end position="508"/>
    </location>
</feature>
<dbReference type="InterPro" id="IPR027417">
    <property type="entry name" value="P-loop_NTPase"/>
</dbReference>
<evidence type="ECO:0000256" key="3">
    <source>
        <dbReference type="ARBA" id="ARBA00022448"/>
    </source>
</evidence>
<dbReference type="NCBIfam" id="TIGR00962">
    <property type="entry name" value="atpA"/>
    <property type="match status" value="1"/>
</dbReference>
<gene>
    <name evidence="12" type="primary">atpA</name>
    <name evidence="17" type="ORF">HDA39_003555</name>
</gene>
<keyword evidence="9 12" id="KW-0472">Membrane</keyword>
<dbReference type="FunFam" id="1.20.150.20:FF:000001">
    <property type="entry name" value="ATP synthase subunit alpha"/>
    <property type="match status" value="1"/>
</dbReference>
<dbReference type="CDD" id="cd18116">
    <property type="entry name" value="ATP-synt_F1_alpha_N"/>
    <property type="match status" value="1"/>
</dbReference>
<keyword evidence="11 12" id="KW-0066">ATP synthesis</keyword>
<dbReference type="InterPro" id="IPR036121">
    <property type="entry name" value="ATPase_F1/V1/A1_a/bsu_N_sf"/>
</dbReference>
<dbReference type="InterPro" id="IPR020003">
    <property type="entry name" value="ATPase_a/bsu_AS"/>
</dbReference>
<dbReference type="AlphaFoldDB" id="A0A7W9MUG5"/>
<name>A0A7W9MUG5_9ACTN</name>
<keyword evidence="4 12" id="KW-1003">Cell membrane</keyword>
<dbReference type="PANTHER" id="PTHR48082:SF2">
    <property type="entry name" value="ATP SYNTHASE SUBUNIT ALPHA, MITOCHONDRIAL"/>
    <property type="match status" value="1"/>
</dbReference>
<dbReference type="HAMAP" id="MF_01346">
    <property type="entry name" value="ATP_synth_alpha_bact"/>
    <property type="match status" value="1"/>
</dbReference>
<keyword evidence="8 12" id="KW-0406">Ion transport</keyword>
<evidence type="ECO:0000256" key="12">
    <source>
        <dbReference type="HAMAP-Rule" id="MF_01346"/>
    </source>
</evidence>
<dbReference type="PANTHER" id="PTHR48082">
    <property type="entry name" value="ATP SYNTHASE SUBUNIT ALPHA, MITOCHONDRIAL"/>
    <property type="match status" value="1"/>
</dbReference>
<comment type="similarity">
    <text evidence="2 12">Belongs to the ATPase alpha/beta chains family.</text>
</comment>
<dbReference type="InterPro" id="IPR023366">
    <property type="entry name" value="ATP_synth_asu-like_sf"/>
</dbReference>
<comment type="catalytic activity">
    <reaction evidence="12">
        <text>ATP + H2O + 4 H(+)(in) = ADP + phosphate + 5 H(+)(out)</text>
        <dbReference type="Rhea" id="RHEA:57720"/>
        <dbReference type="ChEBI" id="CHEBI:15377"/>
        <dbReference type="ChEBI" id="CHEBI:15378"/>
        <dbReference type="ChEBI" id="CHEBI:30616"/>
        <dbReference type="ChEBI" id="CHEBI:43474"/>
        <dbReference type="ChEBI" id="CHEBI:456216"/>
        <dbReference type="EC" id="7.1.2.2"/>
    </reaction>
</comment>
<dbReference type="FunFam" id="3.40.50.300:FF:000002">
    <property type="entry name" value="ATP synthase subunit alpha"/>
    <property type="match status" value="1"/>
</dbReference>
<keyword evidence="12" id="KW-0375">Hydrogen ion transport</keyword>
<evidence type="ECO:0000256" key="7">
    <source>
        <dbReference type="ARBA" id="ARBA00022967"/>
    </source>
</evidence>
<organism evidence="17 18">
    <name type="scientific">Kribbella italica</name>
    <dbReference type="NCBI Taxonomy" id="1540520"/>
    <lineage>
        <taxon>Bacteria</taxon>
        <taxon>Bacillati</taxon>
        <taxon>Actinomycetota</taxon>
        <taxon>Actinomycetes</taxon>
        <taxon>Propionibacteriales</taxon>
        <taxon>Kribbellaceae</taxon>
        <taxon>Kribbella</taxon>
    </lineage>
</organism>
<comment type="function">
    <text evidence="12">Produces ATP from ADP in the presence of a proton gradient across the membrane. The alpha chain is a regulatory subunit.</text>
</comment>
<dbReference type="InterPro" id="IPR038376">
    <property type="entry name" value="ATP_synth_asu_C_sf"/>
</dbReference>
<dbReference type="GO" id="GO:0046933">
    <property type="term" value="F:proton-transporting ATP synthase activity, rotational mechanism"/>
    <property type="evidence" value="ECO:0007669"/>
    <property type="project" value="UniProtKB-UniRule"/>
</dbReference>
<feature type="domain" description="ATPase F1/V1/A1 complex alpha/beta subunit N-terminal" evidence="16">
    <location>
        <begin position="30"/>
        <end position="96"/>
    </location>
</feature>
<evidence type="ECO:0000256" key="11">
    <source>
        <dbReference type="ARBA" id="ARBA00023310"/>
    </source>
</evidence>
<evidence type="ECO:0000256" key="5">
    <source>
        <dbReference type="ARBA" id="ARBA00022741"/>
    </source>
</evidence>
<keyword evidence="10 12" id="KW-0139">CF(1)</keyword>
<evidence type="ECO:0000313" key="17">
    <source>
        <dbReference type="EMBL" id="MBB5836821.1"/>
    </source>
</evidence>